<evidence type="ECO:0000313" key="1">
    <source>
        <dbReference type="EMBL" id="QHE61812.1"/>
    </source>
</evidence>
<sequence>MIYLRIILFDGICNFCNKSVRFIIKRDAKGEFRFASLQSETGQKLLKKHNIPETTDSFVLVDGEQASVESTAALKVSSKLKWPWKIFALLLVIPKPIRDSIYRIIARNRYRWFGKQESCMIPSKEIRERFIE</sequence>
<dbReference type="InterPro" id="IPR007263">
    <property type="entry name" value="DCC1-like"/>
</dbReference>
<dbReference type="InterPro" id="IPR052927">
    <property type="entry name" value="DCC_oxidoreductase"/>
</dbReference>
<dbReference type="AlphaFoldDB" id="A0A6I6USD0"/>
<dbReference type="Pfam" id="PF04134">
    <property type="entry name" value="DCC1-like"/>
    <property type="match status" value="1"/>
</dbReference>
<proteinExistence type="predicted"/>
<dbReference type="PANTHER" id="PTHR33639">
    <property type="entry name" value="THIOL-DISULFIDE OXIDOREDUCTASE DCC"/>
    <property type="match status" value="1"/>
</dbReference>
<dbReference type="EMBL" id="CP047394">
    <property type="protein sequence ID" value="QHE61812.1"/>
    <property type="molecule type" value="Genomic_DNA"/>
</dbReference>
<evidence type="ECO:0000313" key="2">
    <source>
        <dbReference type="Proteomes" id="UP000465062"/>
    </source>
</evidence>
<dbReference type="KEGG" id="bvq:FHE72_12905"/>
<gene>
    <name evidence="1" type="ORF">FHE72_12905</name>
</gene>
<name>A0A6I6USD0_9BACI</name>
<organism evidence="1 2">
    <name type="scientific">Rossellomorea vietnamensis</name>
    <dbReference type="NCBI Taxonomy" id="218284"/>
    <lineage>
        <taxon>Bacteria</taxon>
        <taxon>Bacillati</taxon>
        <taxon>Bacillota</taxon>
        <taxon>Bacilli</taxon>
        <taxon>Bacillales</taxon>
        <taxon>Bacillaceae</taxon>
        <taxon>Rossellomorea</taxon>
    </lineage>
</organism>
<reference evidence="1 2" key="1">
    <citation type="submission" date="2019-06" db="EMBL/GenBank/DDBJ databases">
        <title>An operon consisting of a P-type ATPase gene and a transcriptional regular gene given the different cadmium resistance in Bacillus vietamensis 151-6 and Bacillus marisflavi 151-25.</title>
        <authorList>
            <person name="Yu X."/>
        </authorList>
    </citation>
    <scope>NUCLEOTIDE SEQUENCE [LARGE SCALE GENOMIC DNA]</scope>
    <source>
        <strain evidence="1 2">151-6</strain>
    </source>
</reference>
<dbReference type="PANTHER" id="PTHR33639:SF2">
    <property type="entry name" value="DUF393 DOMAIN-CONTAINING PROTEIN"/>
    <property type="match status" value="1"/>
</dbReference>
<accession>A0A6I6USD0</accession>
<dbReference type="Proteomes" id="UP000465062">
    <property type="component" value="Chromosome"/>
</dbReference>
<dbReference type="GO" id="GO:0015035">
    <property type="term" value="F:protein-disulfide reductase activity"/>
    <property type="evidence" value="ECO:0007669"/>
    <property type="project" value="InterPro"/>
</dbReference>
<protein>
    <submittedName>
        <fullName evidence="1">DUF393 domain-containing protein</fullName>
    </submittedName>
</protein>